<feature type="binding site" evidence="5">
    <location>
        <position position="227"/>
    </location>
    <ligand>
        <name>S-methyl-5'-thioadenosine</name>
        <dbReference type="ChEBI" id="CHEBI:17509"/>
    </ligand>
</feature>
<dbReference type="Pfam" id="PF01564">
    <property type="entry name" value="Spermine_synth"/>
    <property type="match status" value="1"/>
</dbReference>
<feature type="binding site" evidence="5">
    <location>
        <position position="257"/>
    </location>
    <ligand>
        <name>spermidine</name>
        <dbReference type="ChEBI" id="CHEBI:57834"/>
    </ligand>
</feature>
<comment type="function">
    <text evidence="5">Catalyzes the irreversible transfer of a propylamine group from the amino donor S-adenosylmethioninamine (decarboxy-AdoMet) to putrescine (1,4-diaminobutane) to yield spermidine.</text>
</comment>
<evidence type="ECO:0000256" key="3">
    <source>
        <dbReference type="ARBA" id="ARBA00023066"/>
    </source>
</evidence>
<feature type="binding site" evidence="5">
    <location>
        <begin position="335"/>
        <end position="336"/>
    </location>
    <ligand>
        <name>S-methyl-5'-thioadenosine</name>
        <dbReference type="ChEBI" id="CHEBI:17509"/>
    </ligand>
</feature>
<feature type="transmembrane region" description="Helical" evidence="5">
    <location>
        <begin position="153"/>
        <end position="170"/>
    </location>
</feature>
<keyword evidence="3 5" id="KW-0745">Spermidine biosynthesis</keyword>
<gene>
    <name evidence="8" type="primary">speE1</name>
    <name evidence="5" type="synonym">speE</name>
    <name evidence="8" type="ORF">GCM10007940_12340</name>
</gene>
<feature type="transmembrane region" description="Helical" evidence="5">
    <location>
        <begin position="24"/>
        <end position="42"/>
    </location>
</feature>
<dbReference type="InterPro" id="IPR030373">
    <property type="entry name" value="PABS_CS"/>
</dbReference>
<comment type="caution">
    <text evidence="8">The sequence shown here is derived from an EMBL/GenBank/DDBJ whole genome shotgun (WGS) entry which is preliminary data.</text>
</comment>
<feature type="binding site" evidence="5">
    <location>
        <position position="281"/>
    </location>
    <ligand>
        <name>spermidine</name>
        <dbReference type="ChEBI" id="CHEBI:57834"/>
    </ligand>
</feature>
<sequence>MCSIIYELLISTVSSYFLGDSVRQFSIIIGFYLAAMGLGSWLSRYFVKDLMFSFIWIEIILGLVGAFSVPLCYIYFSYADFEGFNIFILGLIIIIGTLTGLEVPILTQLLQGDKLESKELSDVLTLDYIGALVATLIFPFVLIPFMGVYKSSLLFGFLNIFIGVANFIFFRSMIERTRKRDAILWTVSISFIALIGFAGFRANQFIDNWNTSVFKHPVVYNESTPYQNIILTDNGAEFRLYLNSAIQFSSRDEYRYHEALVHVGGMQLPNVKHVAILGGGEGLALREVLKYPELESVSLIELDPEIIEISKEFSQIRTLNEDALSDPKVDIINDDAFVWLMANEKKFDLIIADLPDPTNESLSRLYSISFYNLVQNSLNEGGAFVTQATSPELSPSAFWCIEKSMIESGFKKTYPYSINVPSFGNWGFVLASKQEMDFAIRPELELKFLEAESFDHIFYFPSDIKVSEVESNRLDRPVIMKYYLKHWRSLHAEKI</sequence>
<comment type="subcellular location">
    <subcellularLocation>
        <location evidence="5">Cell membrane</location>
        <topology evidence="5">Multi-pass membrane protein</topology>
    </subcellularLocation>
</comment>
<organism evidence="8 9">
    <name type="scientific">Portibacter lacus</name>
    <dbReference type="NCBI Taxonomy" id="1099794"/>
    <lineage>
        <taxon>Bacteria</taxon>
        <taxon>Pseudomonadati</taxon>
        <taxon>Bacteroidota</taxon>
        <taxon>Saprospiria</taxon>
        <taxon>Saprospirales</taxon>
        <taxon>Haliscomenobacteraceae</taxon>
        <taxon>Portibacter</taxon>
    </lineage>
</organism>
<dbReference type="GO" id="GO:0008295">
    <property type="term" value="P:spermidine biosynthetic process"/>
    <property type="evidence" value="ECO:0007669"/>
    <property type="project" value="UniProtKB-UniRule"/>
</dbReference>
<feature type="domain" description="PABS" evidence="7">
    <location>
        <begin position="193"/>
        <end position="433"/>
    </location>
</feature>
<keyword evidence="5" id="KW-0812">Transmembrane</keyword>
<keyword evidence="2 5" id="KW-0808">Transferase</keyword>
<name>A0AA37WED8_9BACT</name>
<feature type="transmembrane region" description="Helical" evidence="5">
    <location>
        <begin position="54"/>
        <end position="78"/>
    </location>
</feature>
<dbReference type="EMBL" id="BSOH01000007">
    <property type="protein sequence ID" value="GLR16619.1"/>
    <property type="molecule type" value="Genomic_DNA"/>
</dbReference>
<dbReference type="PANTHER" id="PTHR43317">
    <property type="entry name" value="THERMOSPERMINE SYNTHASE ACAULIS5"/>
    <property type="match status" value="1"/>
</dbReference>
<dbReference type="HAMAP" id="MF_00198">
    <property type="entry name" value="Spermidine_synth"/>
    <property type="match status" value="1"/>
</dbReference>
<evidence type="ECO:0000256" key="2">
    <source>
        <dbReference type="ARBA" id="ARBA00022679"/>
    </source>
</evidence>
<keyword evidence="4 5" id="KW-0620">Polyamine biosynthesis</keyword>
<evidence type="ECO:0000313" key="8">
    <source>
        <dbReference type="EMBL" id="GLR16619.1"/>
    </source>
</evidence>
<evidence type="ECO:0000256" key="4">
    <source>
        <dbReference type="ARBA" id="ARBA00023115"/>
    </source>
</evidence>
<protein>
    <recommendedName>
        <fullName evidence="5">Polyamine aminopropyltransferase</fullName>
    </recommendedName>
    <alternativeName>
        <fullName evidence="5">Putrescine aminopropyltransferase</fullName>
        <shortName evidence="5">PAPT</shortName>
    </alternativeName>
    <alternativeName>
        <fullName evidence="5">Spermidine synthase</fullName>
        <shortName evidence="5">SPDS</shortName>
        <shortName evidence="5">SPDSY</shortName>
        <ecNumber evidence="5">2.5.1.16</ecNumber>
    </alternativeName>
</protein>
<dbReference type="InterPro" id="IPR001045">
    <property type="entry name" value="Spermi_synthase"/>
</dbReference>
<feature type="transmembrane region" description="Helical" evidence="5">
    <location>
        <begin position="182"/>
        <end position="200"/>
    </location>
</feature>
<reference evidence="8" key="1">
    <citation type="journal article" date="2014" name="Int. J. Syst. Evol. Microbiol.">
        <title>Complete genome sequence of Corynebacterium casei LMG S-19264T (=DSM 44701T), isolated from a smear-ripened cheese.</title>
        <authorList>
            <consortium name="US DOE Joint Genome Institute (JGI-PGF)"/>
            <person name="Walter F."/>
            <person name="Albersmeier A."/>
            <person name="Kalinowski J."/>
            <person name="Ruckert C."/>
        </authorList>
    </citation>
    <scope>NUCLEOTIDE SEQUENCE</scope>
    <source>
        <strain evidence="8">NBRC 108769</strain>
    </source>
</reference>
<dbReference type="InterPro" id="IPR029063">
    <property type="entry name" value="SAM-dependent_MTases_sf"/>
</dbReference>
<dbReference type="Proteomes" id="UP001156666">
    <property type="component" value="Unassembled WGS sequence"/>
</dbReference>
<keyword evidence="5" id="KW-1003">Cell membrane</keyword>
<dbReference type="CDD" id="cd02440">
    <property type="entry name" value="AdoMet_MTases"/>
    <property type="match status" value="1"/>
</dbReference>
<dbReference type="GO" id="GO:0005886">
    <property type="term" value="C:plasma membrane"/>
    <property type="evidence" value="ECO:0007669"/>
    <property type="project" value="UniProtKB-SubCell"/>
</dbReference>
<evidence type="ECO:0000256" key="6">
    <source>
        <dbReference type="PROSITE-ProRule" id="PRU00354"/>
    </source>
</evidence>
<dbReference type="SUPFAM" id="SSF53335">
    <property type="entry name" value="S-adenosyl-L-methionine-dependent methyltransferases"/>
    <property type="match status" value="1"/>
</dbReference>
<dbReference type="PANTHER" id="PTHR43317:SF1">
    <property type="entry name" value="THERMOSPERMINE SYNTHASE ACAULIS5"/>
    <property type="match status" value="1"/>
</dbReference>
<proteinExistence type="inferred from homology"/>
<feature type="active site" description="Proton acceptor" evidence="5 6">
    <location>
        <position position="353"/>
    </location>
</feature>
<dbReference type="PROSITE" id="PS51006">
    <property type="entry name" value="PABS_2"/>
    <property type="match status" value="1"/>
</dbReference>
<dbReference type="GO" id="GO:0010487">
    <property type="term" value="F:thermospermine synthase activity"/>
    <property type="evidence" value="ECO:0007669"/>
    <property type="project" value="UniProtKB-ARBA"/>
</dbReference>
<feature type="transmembrane region" description="Helical" evidence="5">
    <location>
        <begin position="84"/>
        <end position="107"/>
    </location>
</feature>
<dbReference type="InterPro" id="IPR030374">
    <property type="entry name" value="PABS"/>
</dbReference>
<keyword evidence="5" id="KW-1133">Transmembrane helix</keyword>
<dbReference type="Gene3D" id="3.40.50.150">
    <property type="entry name" value="Vaccinia Virus protein VP39"/>
    <property type="match status" value="1"/>
</dbReference>
<comment type="subunit">
    <text evidence="5">Homodimer or homotetramer.</text>
</comment>
<evidence type="ECO:0000259" key="7">
    <source>
        <dbReference type="PROSITE" id="PS51006"/>
    </source>
</evidence>
<comment type="pathway">
    <text evidence="5">Amine and polyamine biosynthesis; spermidine biosynthesis; spermidine from putrescine: step 1/1.</text>
</comment>
<dbReference type="NCBIfam" id="NF002956">
    <property type="entry name" value="PRK03612.1"/>
    <property type="match status" value="1"/>
</dbReference>
<reference evidence="8" key="2">
    <citation type="submission" date="2023-01" db="EMBL/GenBank/DDBJ databases">
        <title>Draft genome sequence of Portibacter lacus strain NBRC 108769.</title>
        <authorList>
            <person name="Sun Q."/>
            <person name="Mori K."/>
        </authorList>
    </citation>
    <scope>NUCLEOTIDE SEQUENCE</scope>
    <source>
        <strain evidence="8">NBRC 108769</strain>
    </source>
</reference>
<comment type="similarity">
    <text evidence="1 5">Belongs to the spermidine/spermine synthase family.</text>
</comment>
<dbReference type="AlphaFoldDB" id="A0AA37WED8"/>
<evidence type="ECO:0000313" key="9">
    <source>
        <dbReference type="Proteomes" id="UP001156666"/>
    </source>
</evidence>
<evidence type="ECO:0000256" key="5">
    <source>
        <dbReference type="HAMAP-Rule" id="MF_00198"/>
    </source>
</evidence>
<keyword evidence="9" id="KW-1185">Reference proteome</keyword>
<comment type="caution">
    <text evidence="5">Lacks conserved residue(s) required for the propagation of feature annotation.</text>
</comment>
<dbReference type="GO" id="GO:0004766">
    <property type="term" value="F:spermidine synthase activity"/>
    <property type="evidence" value="ECO:0007669"/>
    <property type="project" value="UniProtKB-UniRule"/>
</dbReference>
<dbReference type="EC" id="2.5.1.16" evidence="5"/>
<keyword evidence="5" id="KW-0472">Membrane</keyword>
<accession>A0AA37WED8</accession>
<feature type="transmembrane region" description="Helical" evidence="5">
    <location>
        <begin position="128"/>
        <end position="147"/>
    </location>
</feature>
<dbReference type="FunFam" id="3.40.50.150:FF:000088">
    <property type="entry name" value="Polyamine aminopropyltransferase"/>
    <property type="match status" value="1"/>
</dbReference>
<feature type="binding site" evidence="5">
    <location>
        <position position="301"/>
    </location>
    <ligand>
        <name>S-methyl-5'-thioadenosine</name>
        <dbReference type="ChEBI" id="CHEBI:17509"/>
    </ligand>
</feature>
<dbReference type="PROSITE" id="PS01330">
    <property type="entry name" value="PABS_1"/>
    <property type="match status" value="1"/>
</dbReference>
<comment type="catalytic activity">
    <reaction evidence="5">
        <text>S-adenosyl 3-(methylsulfanyl)propylamine + putrescine = S-methyl-5'-thioadenosine + spermidine + H(+)</text>
        <dbReference type="Rhea" id="RHEA:12721"/>
        <dbReference type="ChEBI" id="CHEBI:15378"/>
        <dbReference type="ChEBI" id="CHEBI:17509"/>
        <dbReference type="ChEBI" id="CHEBI:57443"/>
        <dbReference type="ChEBI" id="CHEBI:57834"/>
        <dbReference type="ChEBI" id="CHEBI:326268"/>
        <dbReference type="EC" id="2.5.1.16"/>
    </reaction>
</comment>
<evidence type="ECO:0000256" key="1">
    <source>
        <dbReference type="ARBA" id="ARBA00007867"/>
    </source>
</evidence>